<dbReference type="GO" id="GO:0003677">
    <property type="term" value="F:DNA binding"/>
    <property type="evidence" value="ECO:0007669"/>
    <property type="project" value="UniProtKB-UniRule"/>
</dbReference>
<evidence type="ECO:0000256" key="3">
    <source>
        <dbReference type="ARBA" id="ARBA00023125"/>
    </source>
</evidence>
<dbReference type="CDD" id="cd01188">
    <property type="entry name" value="INT_RitA_C_like"/>
    <property type="match status" value="1"/>
</dbReference>
<dbReference type="SUPFAM" id="SSF56349">
    <property type="entry name" value="DNA breaking-rejoining enzymes"/>
    <property type="match status" value="1"/>
</dbReference>
<name>A0A0A2F2I1_9PORP</name>
<dbReference type="Gene3D" id="1.10.443.10">
    <property type="entry name" value="Intergrase catalytic core"/>
    <property type="match status" value="1"/>
</dbReference>
<evidence type="ECO:0000256" key="4">
    <source>
        <dbReference type="ARBA" id="ARBA00023172"/>
    </source>
</evidence>
<dbReference type="InterPro" id="IPR002104">
    <property type="entry name" value="Integrase_catalytic"/>
</dbReference>
<evidence type="ECO:0008006" key="10">
    <source>
        <dbReference type="Google" id="ProtNLM"/>
    </source>
</evidence>
<dbReference type="PROSITE" id="PS51900">
    <property type="entry name" value="CB"/>
    <property type="match status" value="1"/>
</dbReference>
<dbReference type="InterPro" id="IPR010998">
    <property type="entry name" value="Integrase_recombinase_N"/>
</dbReference>
<dbReference type="GO" id="GO:0006310">
    <property type="term" value="P:DNA recombination"/>
    <property type="evidence" value="ECO:0007669"/>
    <property type="project" value="UniProtKB-KW"/>
</dbReference>
<protein>
    <recommendedName>
        <fullName evidence="10">Integrase</fullName>
    </recommendedName>
</protein>
<dbReference type="InterPro" id="IPR044068">
    <property type="entry name" value="CB"/>
</dbReference>
<dbReference type="EMBL" id="JRAI01000059">
    <property type="protein sequence ID" value="KGN85231.1"/>
    <property type="molecule type" value="Genomic_DNA"/>
</dbReference>
<dbReference type="Pfam" id="PF02899">
    <property type="entry name" value="Phage_int_SAM_1"/>
    <property type="match status" value="1"/>
</dbReference>
<dbReference type="PANTHER" id="PTHR30349">
    <property type="entry name" value="PHAGE INTEGRASE-RELATED"/>
    <property type="match status" value="1"/>
</dbReference>
<proteinExistence type="inferred from homology"/>
<dbReference type="OrthoDB" id="9785687at2"/>
<feature type="domain" description="Tyr recombinase" evidence="6">
    <location>
        <begin position="207"/>
        <end position="392"/>
    </location>
</feature>
<evidence type="ECO:0000256" key="1">
    <source>
        <dbReference type="ARBA" id="ARBA00008857"/>
    </source>
</evidence>
<dbReference type="Gene3D" id="1.10.150.130">
    <property type="match status" value="1"/>
</dbReference>
<dbReference type="Proteomes" id="UP000030130">
    <property type="component" value="Unassembled WGS sequence"/>
</dbReference>
<sequence length="411" mass="47345">MEQQEIQTLINRCVDYLSARGYTPNRIKEIQRLWTSGIVKFMNNSGKSVYTSDVGELFVQELIASEPTRPVLKEKLLSIRILNDMLENGEIRRRNWCHVLYELKGFLTTEMEKYLNHLKELRRSPKTLGDYRRILSGFQKHLQNRGLSRIVEIDEASIISFVAAYPSNKTQVFHSVKTLFLYWISEHIINPTWLDFFKNYKVKQKERVYSFYTTDEVRLVEQSVKRSSSVGKRNYAILLLASRLGLRAHDIANVKFSDIDWEKNLITIITQKTGRKVELPLLADVGNAIIEYLRYGRKKSNEEVVFLSCHPPFEKLCGSTIGCIISKIICRSGVEINGRHHGSHCLRHSLATAMLADGSSIPVISESLGHRNRQSTMSYINVDIQSMRKCSLPVPSISDSFYMQKGGYFYD</sequence>
<comment type="caution">
    <text evidence="8">The sequence shown here is derived from an EMBL/GenBank/DDBJ whole genome shotgun (WGS) entry which is preliminary data.</text>
</comment>
<reference evidence="8 9" key="1">
    <citation type="submission" date="2014-08" db="EMBL/GenBank/DDBJ databases">
        <title>Porphyromonas gulae strain:COT-052_OH1451 Genome sequencing.</title>
        <authorList>
            <person name="Wallis C."/>
            <person name="Deusch O."/>
            <person name="O'Flynn C."/>
            <person name="Davis I."/>
            <person name="Jospin G."/>
            <person name="Darling A.E."/>
            <person name="Coil D.A."/>
            <person name="Alexiev A."/>
            <person name="Horsfall A."/>
            <person name="Kirkwood N."/>
            <person name="Harris S."/>
            <person name="Eisen J.A."/>
        </authorList>
    </citation>
    <scope>NUCLEOTIDE SEQUENCE [LARGE SCALE GENOMIC DNA]</scope>
    <source>
        <strain evidence="9">COT-052 OH1451</strain>
    </source>
</reference>
<dbReference type="InterPro" id="IPR050090">
    <property type="entry name" value="Tyrosine_recombinase_XerCD"/>
</dbReference>
<dbReference type="InterPro" id="IPR004107">
    <property type="entry name" value="Integrase_SAM-like_N"/>
</dbReference>
<evidence type="ECO:0000256" key="2">
    <source>
        <dbReference type="ARBA" id="ARBA00022908"/>
    </source>
</evidence>
<evidence type="ECO:0000256" key="5">
    <source>
        <dbReference type="PROSITE-ProRule" id="PRU01248"/>
    </source>
</evidence>
<dbReference type="InterPro" id="IPR013762">
    <property type="entry name" value="Integrase-like_cat_sf"/>
</dbReference>
<comment type="similarity">
    <text evidence="1">Belongs to the 'phage' integrase family.</text>
</comment>
<evidence type="ECO:0000259" key="6">
    <source>
        <dbReference type="PROSITE" id="PS51898"/>
    </source>
</evidence>
<keyword evidence="4" id="KW-0233">DNA recombination</keyword>
<organism evidence="8 9">
    <name type="scientific">Porphyromonas gulae</name>
    <dbReference type="NCBI Taxonomy" id="111105"/>
    <lineage>
        <taxon>Bacteria</taxon>
        <taxon>Pseudomonadati</taxon>
        <taxon>Bacteroidota</taxon>
        <taxon>Bacteroidia</taxon>
        <taxon>Bacteroidales</taxon>
        <taxon>Porphyromonadaceae</taxon>
        <taxon>Porphyromonas</taxon>
    </lineage>
</organism>
<dbReference type="InterPro" id="IPR011010">
    <property type="entry name" value="DNA_brk_join_enz"/>
</dbReference>
<dbReference type="GO" id="GO:0015074">
    <property type="term" value="P:DNA integration"/>
    <property type="evidence" value="ECO:0007669"/>
    <property type="project" value="UniProtKB-KW"/>
</dbReference>
<dbReference type="AlphaFoldDB" id="A0A0A2F2I1"/>
<dbReference type="RefSeq" id="WP_039421231.1">
    <property type="nucleotide sequence ID" value="NZ_JRAI01000059.1"/>
</dbReference>
<gene>
    <name evidence="8" type="ORF">HR08_06525</name>
</gene>
<dbReference type="Pfam" id="PF00589">
    <property type="entry name" value="Phage_integrase"/>
    <property type="match status" value="1"/>
</dbReference>
<keyword evidence="3 5" id="KW-0238">DNA-binding</keyword>
<feature type="domain" description="Core-binding (CB)" evidence="7">
    <location>
        <begin position="105"/>
        <end position="184"/>
    </location>
</feature>
<dbReference type="PROSITE" id="PS51898">
    <property type="entry name" value="TYR_RECOMBINASE"/>
    <property type="match status" value="1"/>
</dbReference>
<evidence type="ECO:0000259" key="7">
    <source>
        <dbReference type="PROSITE" id="PS51900"/>
    </source>
</evidence>
<accession>A0A0A2F2I1</accession>
<dbReference type="PANTHER" id="PTHR30349:SF41">
    <property type="entry name" value="INTEGRASE_RECOMBINASE PROTEIN MJ0367-RELATED"/>
    <property type="match status" value="1"/>
</dbReference>
<evidence type="ECO:0000313" key="8">
    <source>
        <dbReference type="EMBL" id="KGN85231.1"/>
    </source>
</evidence>
<evidence type="ECO:0000313" key="9">
    <source>
        <dbReference type="Proteomes" id="UP000030130"/>
    </source>
</evidence>
<keyword evidence="2" id="KW-0229">DNA integration</keyword>